<dbReference type="RefSeq" id="WP_110292044.1">
    <property type="nucleotide sequence ID" value="NZ_QICS01000021.1"/>
</dbReference>
<dbReference type="Pfam" id="PF19623">
    <property type="entry name" value="DUF6128"/>
    <property type="match status" value="1"/>
</dbReference>
<organism evidence="3 4">
    <name type="scientific">Lachnotalea glycerini</name>
    <dbReference type="NCBI Taxonomy" id="1763509"/>
    <lineage>
        <taxon>Bacteria</taxon>
        <taxon>Bacillati</taxon>
        <taxon>Bacillota</taxon>
        <taxon>Clostridia</taxon>
        <taxon>Lachnospirales</taxon>
        <taxon>Lachnospiraceae</taxon>
        <taxon>Lachnotalea</taxon>
    </lineage>
</organism>
<evidence type="ECO:0000313" key="4">
    <source>
        <dbReference type="Proteomes" id="UP000247523"/>
    </source>
</evidence>
<protein>
    <recommendedName>
        <fullName evidence="2">DUF6128 domain-containing protein</fullName>
    </recommendedName>
</protein>
<dbReference type="AlphaFoldDB" id="A0A318EGF0"/>
<proteinExistence type="predicted"/>
<comment type="caution">
    <text evidence="3">The sequence shown here is derived from an EMBL/GenBank/DDBJ whole genome shotgun (WGS) entry which is preliminary data.</text>
</comment>
<dbReference type="InterPro" id="IPR046131">
    <property type="entry name" value="DUF6128"/>
</dbReference>
<evidence type="ECO:0000313" key="3">
    <source>
        <dbReference type="EMBL" id="PXV84914.1"/>
    </source>
</evidence>
<evidence type="ECO:0000256" key="1">
    <source>
        <dbReference type="SAM" id="Coils"/>
    </source>
</evidence>
<feature type="coiled-coil region" evidence="1">
    <location>
        <begin position="170"/>
        <end position="198"/>
    </location>
</feature>
<name>A0A318EGF0_9FIRM</name>
<dbReference type="EMBL" id="QICS01000021">
    <property type="protein sequence ID" value="PXV84914.1"/>
    <property type="molecule type" value="Genomic_DNA"/>
</dbReference>
<reference evidence="3 4" key="1">
    <citation type="submission" date="2018-05" db="EMBL/GenBank/DDBJ databases">
        <title>Genomic Encyclopedia of Type Strains, Phase IV (KMG-IV): sequencing the most valuable type-strain genomes for metagenomic binning, comparative biology and taxonomic classification.</title>
        <authorList>
            <person name="Goeker M."/>
        </authorList>
    </citation>
    <scope>NUCLEOTIDE SEQUENCE [LARGE SCALE GENOMIC DNA]</scope>
    <source>
        <strain evidence="3 4">DSM 28816</strain>
    </source>
</reference>
<sequence>MSEYQRLVSYIYLYDKGIKVKNSGFAKIECKDNTLRIKMNLKGIFNNYYDNWKVYLLIERNKELLGIYIGDVKGKGSNAEFQTSCQQDNIGNTSQSFEDIIGLAVISSGNKKYATFWKDTNITVDNFKEYEEKTIAEKINTGLEKIFNINHTKETKEELVTAMAVETEEENKIEQTVNTEKEELVECEKENLRKNETEEINLNENWDKLISQFKIINSFSDKEVECIRIELKDLKILPKSQWILSNNSFVLHGYYNYKYLILGKINNRFIIGVPGVFCNKEKLVAGIFGFNDFKPAQVSEYKTGRFGYWYKYL</sequence>
<gene>
    <name evidence="3" type="ORF">C8E03_12144</name>
</gene>
<evidence type="ECO:0000259" key="2">
    <source>
        <dbReference type="Pfam" id="PF19623"/>
    </source>
</evidence>
<feature type="domain" description="DUF6128" evidence="2">
    <location>
        <begin position="226"/>
        <end position="309"/>
    </location>
</feature>
<dbReference type="Proteomes" id="UP000247523">
    <property type="component" value="Unassembled WGS sequence"/>
</dbReference>
<accession>A0A318EGF0</accession>
<keyword evidence="1" id="KW-0175">Coiled coil</keyword>